<dbReference type="InterPro" id="IPR035906">
    <property type="entry name" value="MetI-like_sf"/>
</dbReference>
<name>A0A1H1RCR1_9ACTN</name>
<keyword evidence="6 7" id="KW-0472">Membrane</keyword>
<evidence type="ECO:0000259" key="9">
    <source>
        <dbReference type="PROSITE" id="PS50928"/>
    </source>
</evidence>
<evidence type="ECO:0000256" key="6">
    <source>
        <dbReference type="ARBA" id="ARBA00023136"/>
    </source>
</evidence>
<evidence type="ECO:0000256" key="5">
    <source>
        <dbReference type="ARBA" id="ARBA00022989"/>
    </source>
</evidence>
<dbReference type="InterPro" id="IPR050809">
    <property type="entry name" value="UgpAE/MalFG_permease"/>
</dbReference>
<dbReference type="PANTHER" id="PTHR43227:SF8">
    <property type="entry name" value="DIACETYLCHITOBIOSE UPTAKE SYSTEM PERMEASE PROTEIN DASB"/>
    <property type="match status" value="1"/>
</dbReference>
<evidence type="ECO:0000256" key="2">
    <source>
        <dbReference type="ARBA" id="ARBA00022448"/>
    </source>
</evidence>
<dbReference type="CDD" id="cd06261">
    <property type="entry name" value="TM_PBP2"/>
    <property type="match status" value="1"/>
</dbReference>
<dbReference type="Proteomes" id="UP000198983">
    <property type="component" value="Chromosome I"/>
</dbReference>
<evidence type="ECO:0000256" key="4">
    <source>
        <dbReference type="ARBA" id="ARBA00022692"/>
    </source>
</evidence>
<evidence type="ECO:0000256" key="7">
    <source>
        <dbReference type="RuleBase" id="RU363032"/>
    </source>
</evidence>
<feature type="transmembrane region" description="Helical" evidence="7">
    <location>
        <begin position="128"/>
        <end position="149"/>
    </location>
</feature>
<keyword evidence="11" id="KW-1185">Reference proteome</keyword>
<dbReference type="STRING" id="117157.SAMN04489717_2368"/>
<evidence type="ECO:0000256" key="1">
    <source>
        <dbReference type="ARBA" id="ARBA00004651"/>
    </source>
</evidence>
<feature type="domain" description="ABC transmembrane type-1" evidence="9">
    <location>
        <begin position="90"/>
        <end position="307"/>
    </location>
</feature>
<dbReference type="AlphaFoldDB" id="A0A1H1RCR1"/>
<reference evidence="10 11" key="1">
    <citation type="submission" date="2016-10" db="EMBL/GenBank/DDBJ databases">
        <authorList>
            <person name="de Groot N.N."/>
        </authorList>
    </citation>
    <scope>NUCLEOTIDE SEQUENCE [LARGE SCALE GENOMIC DNA]</scope>
    <source>
        <strain evidence="10 11">DSM 22024</strain>
    </source>
</reference>
<dbReference type="Gene3D" id="1.10.3720.10">
    <property type="entry name" value="MetI-like"/>
    <property type="match status" value="1"/>
</dbReference>
<keyword evidence="4 7" id="KW-0812">Transmembrane</keyword>
<accession>A0A1H1RCR1</accession>
<evidence type="ECO:0000256" key="3">
    <source>
        <dbReference type="ARBA" id="ARBA00022475"/>
    </source>
</evidence>
<comment type="similarity">
    <text evidence="7">Belongs to the binding-protein-dependent transport system permease family.</text>
</comment>
<comment type="subcellular location">
    <subcellularLocation>
        <location evidence="1 7">Cell membrane</location>
        <topology evidence="1 7">Multi-pass membrane protein</topology>
    </subcellularLocation>
</comment>
<feature type="transmembrane region" description="Helical" evidence="7">
    <location>
        <begin position="30"/>
        <end position="52"/>
    </location>
</feature>
<dbReference type="GO" id="GO:0005886">
    <property type="term" value="C:plasma membrane"/>
    <property type="evidence" value="ECO:0007669"/>
    <property type="project" value="UniProtKB-SubCell"/>
</dbReference>
<feature type="transmembrane region" description="Helical" evidence="7">
    <location>
        <begin position="92"/>
        <end position="116"/>
    </location>
</feature>
<organism evidence="10 11">
    <name type="scientific">Actinopolymorpha singaporensis</name>
    <dbReference type="NCBI Taxonomy" id="117157"/>
    <lineage>
        <taxon>Bacteria</taxon>
        <taxon>Bacillati</taxon>
        <taxon>Actinomycetota</taxon>
        <taxon>Actinomycetes</taxon>
        <taxon>Propionibacteriales</taxon>
        <taxon>Actinopolymorphaceae</taxon>
        <taxon>Actinopolymorpha</taxon>
    </lineage>
</organism>
<dbReference type="PANTHER" id="PTHR43227">
    <property type="entry name" value="BLL4140 PROTEIN"/>
    <property type="match status" value="1"/>
</dbReference>
<feature type="region of interest" description="Disordered" evidence="8">
    <location>
        <begin position="1"/>
        <end position="22"/>
    </location>
</feature>
<evidence type="ECO:0000313" key="10">
    <source>
        <dbReference type="EMBL" id="SDS33557.1"/>
    </source>
</evidence>
<evidence type="ECO:0000256" key="8">
    <source>
        <dbReference type="SAM" id="MobiDB-lite"/>
    </source>
</evidence>
<feature type="transmembrane region" description="Helical" evidence="7">
    <location>
        <begin position="179"/>
        <end position="201"/>
    </location>
</feature>
<sequence>MSVATLENDVQERTSRPAGRRPRDASRSRLWIWLFLTPTVVLYGLYTVYPIAASYWYSFLRWDGFGADKSWIGLQNYRDVLADPLFWNSFKITVLFMVVTVPLQVVATLLVAIVLNSPKMPFSTLFRTALFLPVVTTTAIVGVVMQFVFDPASGPVNLLLTRLGLVSEGVNFLGDSSTALWTVGGVYVWKWFGITLVYWLAALQTIPNEVYEAARIDGAGPWKLMRHVTMPLLRPFLVIITLLSLEATLKVFDLMLTMTGGGPFYATEVVEIYIYRWAFAATVPQLGYASAAAVVFGLFVCLVGLFQLLGIRAVRQSRGTA</sequence>
<proteinExistence type="inferred from homology"/>
<dbReference type="RefSeq" id="WP_241827922.1">
    <property type="nucleotide sequence ID" value="NZ_LT629732.1"/>
</dbReference>
<keyword evidence="5 7" id="KW-1133">Transmembrane helix</keyword>
<dbReference type="SUPFAM" id="SSF161098">
    <property type="entry name" value="MetI-like"/>
    <property type="match status" value="1"/>
</dbReference>
<dbReference type="EMBL" id="LT629732">
    <property type="protein sequence ID" value="SDS33557.1"/>
    <property type="molecule type" value="Genomic_DNA"/>
</dbReference>
<dbReference type="InterPro" id="IPR000515">
    <property type="entry name" value="MetI-like"/>
</dbReference>
<dbReference type="Pfam" id="PF00528">
    <property type="entry name" value="BPD_transp_1"/>
    <property type="match status" value="1"/>
</dbReference>
<feature type="compositionally biased region" description="Basic and acidic residues" evidence="8">
    <location>
        <begin position="10"/>
        <end position="22"/>
    </location>
</feature>
<protein>
    <submittedName>
        <fullName evidence="10">Carbohydrate ABC transporter membrane protein 1, CUT1 family</fullName>
    </submittedName>
</protein>
<feature type="transmembrane region" description="Helical" evidence="7">
    <location>
        <begin position="286"/>
        <end position="309"/>
    </location>
</feature>
<feature type="transmembrane region" description="Helical" evidence="7">
    <location>
        <begin position="232"/>
        <end position="252"/>
    </location>
</feature>
<gene>
    <name evidence="10" type="ORF">SAMN04489717_2368</name>
</gene>
<dbReference type="PROSITE" id="PS50928">
    <property type="entry name" value="ABC_TM1"/>
    <property type="match status" value="1"/>
</dbReference>
<evidence type="ECO:0000313" key="11">
    <source>
        <dbReference type="Proteomes" id="UP000198983"/>
    </source>
</evidence>
<keyword evidence="3" id="KW-1003">Cell membrane</keyword>
<keyword evidence="2 7" id="KW-0813">Transport</keyword>
<dbReference type="GO" id="GO:0055085">
    <property type="term" value="P:transmembrane transport"/>
    <property type="evidence" value="ECO:0007669"/>
    <property type="project" value="InterPro"/>
</dbReference>